<dbReference type="EMBL" id="QGGL01000003">
    <property type="protein sequence ID" value="PWK15561.1"/>
    <property type="molecule type" value="Genomic_DNA"/>
</dbReference>
<evidence type="ECO:0000256" key="3">
    <source>
        <dbReference type="PROSITE-ProRule" id="PRU00339"/>
    </source>
</evidence>
<dbReference type="Pfam" id="PF13432">
    <property type="entry name" value="TPR_16"/>
    <property type="match status" value="2"/>
</dbReference>
<dbReference type="InterPro" id="IPR051012">
    <property type="entry name" value="CellSynth/LPSAsmb/PSIAsmb"/>
</dbReference>
<dbReference type="Proteomes" id="UP000245634">
    <property type="component" value="Unassembled WGS sequence"/>
</dbReference>
<feature type="region of interest" description="Disordered" evidence="4">
    <location>
        <begin position="90"/>
        <end position="136"/>
    </location>
</feature>
<dbReference type="SUPFAM" id="SSF81901">
    <property type="entry name" value="HCP-like"/>
    <property type="match status" value="1"/>
</dbReference>
<keyword evidence="2 3" id="KW-0802">TPR repeat</keyword>
<organism evidence="5 6">
    <name type="scientific">Tumebacillus permanentifrigoris</name>
    <dbReference type="NCBI Taxonomy" id="378543"/>
    <lineage>
        <taxon>Bacteria</taxon>
        <taxon>Bacillati</taxon>
        <taxon>Bacillota</taxon>
        <taxon>Bacilli</taxon>
        <taxon>Bacillales</taxon>
        <taxon>Alicyclobacillaceae</taxon>
        <taxon>Tumebacillus</taxon>
    </lineage>
</organism>
<evidence type="ECO:0000256" key="4">
    <source>
        <dbReference type="SAM" id="MobiDB-lite"/>
    </source>
</evidence>
<dbReference type="RefSeq" id="WP_170119258.1">
    <property type="nucleotide sequence ID" value="NZ_QGGL01000003.1"/>
</dbReference>
<protein>
    <submittedName>
        <fullName evidence="5">Flp pilus assembly protein TadD</fullName>
    </submittedName>
</protein>
<evidence type="ECO:0000256" key="2">
    <source>
        <dbReference type="ARBA" id="ARBA00022803"/>
    </source>
</evidence>
<evidence type="ECO:0000313" key="6">
    <source>
        <dbReference type="Proteomes" id="UP000245634"/>
    </source>
</evidence>
<name>A0A316DBI5_9BACL</name>
<dbReference type="AlphaFoldDB" id="A0A316DBI5"/>
<evidence type="ECO:0000256" key="1">
    <source>
        <dbReference type="ARBA" id="ARBA00022737"/>
    </source>
</evidence>
<dbReference type="PROSITE" id="PS50005">
    <property type="entry name" value="TPR"/>
    <property type="match status" value="2"/>
</dbReference>
<feature type="repeat" description="TPR" evidence="3">
    <location>
        <begin position="328"/>
        <end position="361"/>
    </location>
</feature>
<dbReference type="PANTHER" id="PTHR45586:SF1">
    <property type="entry name" value="LIPOPOLYSACCHARIDE ASSEMBLY PROTEIN B"/>
    <property type="match status" value="1"/>
</dbReference>
<proteinExistence type="predicted"/>
<feature type="compositionally biased region" description="Acidic residues" evidence="4">
    <location>
        <begin position="98"/>
        <end position="110"/>
    </location>
</feature>
<dbReference type="SMART" id="SM00028">
    <property type="entry name" value="TPR"/>
    <property type="match status" value="9"/>
</dbReference>
<evidence type="ECO:0000313" key="5">
    <source>
        <dbReference type="EMBL" id="PWK15561.1"/>
    </source>
</evidence>
<comment type="caution">
    <text evidence="5">The sequence shown here is derived from an EMBL/GenBank/DDBJ whole genome shotgun (WGS) entry which is preliminary data.</text>
</comment>
<dbReference type="PANTHER" id="PTHR45586">
    <property type="entry name" value="TPR REPEAT-CONTAINING PROTEIN PA4667"/>
    <property type="match status" value="1"/>
</dbReference>
<reference evidence="5 6" key="1">
    <citation type="submission" date="2018-05" db="EMBL/GenBank/DDBJ databases">
        <title>Genomic Encyclopedia of Type Strains, Phase IV (KMG-IV): sequencing the most valuable type-strain genomes for metagenomic binning, comparative biology and taxonomic classification.</title>
        <authorList>
            <person name="Goeker M."/>
        </authorList>
    </citation>
    <scope>NUCLEOTIDE SEQUENCE [LARGE SCALE GENOMIC DNA]</scope>
    <source>
        <strain evidence="5 6">DSM 18773</strain>
    </source>
</reference>
<dbReference type="InterPro" id="IPR019734">
    <property type="entry name" value="TPR_rpt"/>
</dbReference>
<gene>
    <name evidence="5" type="ORF">C7459_10398</name>
</gene>
<dbReference type="Gene3D" id="1.25.40.10">
    <property type="entry name" value="Tetratricopeptide repeat domain"/>
    <property type="match status" value="2"/>
</dbReference>
<keyword evidence="6" id="KW-1185">Reference proteome</keyword>
<accession>A0A316DBI5</accession>
<feature type="repeat" description="TPR" evidence="3">
    <location>
        <begin position="362"/>
        <end position="395"/>
    </location>
</feature>
<dbReference type="InterPro" id="IPR011990">
    <property type="entry name" value="TPR-like_helical_dom_sf"/>
</dbReference>
<sequence length="527" mass="60141">MFEKPFALLNRAVDRIETQLESADSEQKRILGEELVALRNACDKFVEQWLSFEERVSELSEEYNLELDGTLPSPELQEIQDKLAALQSGDSPFAMMDPDMDDPQPSDEQVEQPTGEKSDADAVAPHPKAAGKKPGTTLVYQIGDGQSMRPRDEQMVRSFRLGIGYFDLLMFPEAMEQFQRVLELDGDFLVARLYLAFGCLSQGEYEQASHHLNLITVREEDDFLQATIHSTYGHIFVAQEEYESALVEFEMAAKLVSDFRDIEFNIACCHYNKGRLREALTHFQRNLITQPEDWESHRLCGLIWEQLGHRDRAYRHLARSYDLNGAHEQVILDFAQLSEQQGKPDQARALYKKALRYHPTSAGALGGLGWIKMREGDVPTAVSLFKKQLSCSPNDRQGLFNLGWASYQTKDYGRAERCFSMLLRKNSRDSYALAGLARTWSMLEKRGEAKDQLLQLVAMEGSAEKKLGLYHLGRLAIEEESYTQALRYFNAALVYDRDCVESLFYKGVAHYALGELERAQQCFEKCK</sequence>
<dbReference type="SUPFAM" id="SSF48452">
    <property type="entry name" value="TPR-like"/>
    <property type="match status" value="1"/>
</dbReference>
<keyword evidence="1" id="KW-0677">Repeat</keyword>